<evidence type="ECO:0000256" key="8">
    <source>
        <dbReference type="SAM" id="MobiDB-lite"/>
    </source>
</evidence>
<dbReference type="HAMAP" id="MF_03027">
    <property type="entry name" value="BOP1"/>
    <property type="match status" value="1"/>
</dbReference>
<dbReference type="AlphaFoldDB" id="A0A9W8G9S2"/>
<dbReference type="InterPro" id="IPR019775">
    <property type="entry name" value="WD40_repeat_CS"/>
</dbReference>
<dbReference type="GO" id="GO:0005654">
    <property type="term" value="C:nucleoplasm"/>
    <property type="evidence" value="ECO:0007669"/>
    <property type="project" value="UniProtKB-SubCell"/>
</dbReference>
<dbReference type="GO" id="GO:0000463">
    <property type="term" value="P:maturation of LSU-rRNA from tricistronic rRNA transcript (SSU-rRNA, 5.8S rRNA, LSU-rRNA)"/>
    <property type="evidence" value="ECO:0007669"/>
    <property type="project" value="UniProtKB-UniRule"/>
</dbReference>
<feature type="compositionally biased region" description="Acidic residues" evidence="8">
    <location>
        <begin position="108"/>
        <end position="128"/>
    </location>
</feature>
<dbReference type="PROSITE" id="PS50082">
    <property type="entry name" value="WD_REPEATS_2"/>
    <property type="match status" value="2"/>
</dbReference>
<dbReference type="InterPro" id="IPR036322">
    <property type="entry name" value="WD40_repeat_dom_sf"/>
</dbReference>
<reference evidence="10" key="1">
    <citation type="submission" date="2022-07" db="EMBL/GenBank/DDBJ databases">
        <title>Phylogenomic reconstructions and comparative analyses of Kickxellomycotina fungi.</title>
        <authorList>
            <person name="Reynolds N.K."/>
            <person name="Stajich J.E."/>
            <person name="Barry K."/>
            <person name="Grigoriev I.V."/>
            <person name="Crous P."/>
            <person name="Smith M.E."/>
        </authorList>
    </citation>
    <scope>NUCLEOTIDE SEQUENCE</scope>
    <source>
        <strain evidence="10">NRRL 3115</strain>
    </source>
</reference>
<dbReference type="Proteomes" id="UP001151518">
    <property type="component" value="Unassembled WGS sequence"/>
</dbReference>
<keyword evidence="5 6" id="KW-0539">Nucleus</keyword>
<dbReference type="InterPro" id="IPR028598">
    <property type="entry name" value="BOP1/Erb1"/>
</dbReference>
<feature type="region of interest" description="Disordered" evidence="8">
    <location>
        <begin position="1"/>
        <end position="183"/>
    </location>
</feature>
<organism evidence="10 11">
    <name type="scientific">Coemansia spiralis</name>
    <dbReference type="NCBI Taxonomy" id="417178"/>
    <lineage>
        <taxon>Eukaryota</taxon>
        <taxon>Fungi</taxon>
        <taxon>Fungi incertae sedis</taxon>
        <taxon>Zoopagomycota</taxon>
        <taxon>Kickxellomycotina</taxon>
        <taxon>Kickxellomycetes</taxon>
        <taxon>Kickxellales</taxon>
        <taxon>Kickxellaceae</taxon>
        <taxon>Coemansia</taxon>
    </lineage>
</organism>
<dbReference type="FunFam" id="2.130.10.10:FF:000061">
    <property type="entry name" value="Ribosome biogenesis protein BOP1 homolog"/>
    <property type="match status" value="1"/>
</dbReference>
<feature type="compositionally biased region" description="Basic and acidic residues" evidence="8">
    <location>
        <begin position="16"/>
        <end position="26"/>
    </location>
</feature>
<feature type="repeat" description="WD" evidence="7">
    <location>
        <begin position="502"/>
        <end position="543"/>
    </location>
</feature>
<dbReference type="Pfam" id="PF00400">
    <property type="entry name" value="WD40"/>
    <property type="match status" value="4"/>
</dbReference>
<feature type="region of interest" description="Disordered" evidence="8">
    <location>
        <begin position="386"/>
        <end position="406"/>
    </location>
</feature>
<protein>
    <recommendedName>
        <fullName evidence="6">Ribosome biogenesis protein ERB1</fullName>
    </recommendedName>
    <alternativeName>
        <fullName evidence="6">Eukaryotic ribosome biogenesis protein 1</fullName>
    </alternativeName>
</protein>
<dbReference type="PANTHER" id="PTHR17605:SF0">
    <property type="entry name" value="RIBOSOME BIOGENESIS PROTEIN BOP1"/>
    <property type="match status" value="1"/>
</dbReference>
<dbReference type="InterPro" id="IPR001680">
    <property type="entry name" value="WD40_rpt"/>
</dbReference>
<keyword evidence="4" id="KW-0677">Repeat</keyword>
<dbReference type="PANTHER" id="PTHR17605">
    <property type="entry name" value="RIBOSOME BIOGENESIS PROTEIN BOP1 BLOCK OF PROLIFERATION 1 PROTEIN"/>
    <property type="match status" value="1"/>
</dbReference>
<name>A0A9W8G9S2_9FUNG</name>
<dbReference type="SUPFAM" id="SSF50978">
    <property type="entry name" value="WD40 repeat-like"/>
    <property type="match status" value="1"/>
</dbReference>
<keyword evidence="3 7" id="KW-0853">WD repeat</keyword>
<comment type="similarity">
    <text evidence="6">Belongs to the WD repeat BOP1/ERB1 family.</text>
</comment>
<gene>
    <name evidence="6 10" type="primary">ERB1</name>
    <name evidence="10" type="ORF">GGI25_002922</name>
</gene>
<dbReference type="GO" id="GO:0030687">
    <property type="term" value="C:preribosome, large subunit precursor"/>
    <property type="evidence" value="ECO:0007669"/>
    <property type="project" value="UniProtKB-UniRule"/>
</dbReference>
<evidence type="ECO:0000259" key="9">
    <source>
        <dbReference type="SMART" id="SM01035"/>
    </source>
</evidence>
<feature type="repeat" description="WD" evidence="7">
    <location>
        <begin position="825"/>
        <end position="845"/>
    </location>
</feature>
<evidence type="ECO:0000256" key="6">
    <source>
        <dbReference type="HAMAP-Rule" id="MF_03027"/>
    </source>
</evidence>
<dbReference type="SMART" id="SM00320">
    <property type="entry name" value="WD40"/>
    <property type="match status" value="6"/>
</dbReference>
<keyword evidence="2 6" id="KW-0698">rRNA processing</keyword>
<feature type="compositionally biased region" description="Acidic residues" evidence="8">
    <location>
        <begin position="145"/>
        <end position="171"/>
    </location>
</feature>
<sequence>MAVKNKVASKNKRSLANRDEPAEKPDVFPTAQGIDVPSEPEQSSDEDDDVEEGDFDEILKEMAEDQGFSSADEEIENENELDDDDSEGEDDNDGNDSEIHSSDIEGASSEEGEEADSEDIESDNDDISPLERTNSRLTDGQETAVDSDDASEAEAKDEDEEDEEEGEDEDEASKLANEGMEKLTIRDFGSDLSGWKEYRKTLPQIDAGYASDSSTEEPANTIGSVPIEWYEDYSHIGYDLDGKRIMRPATADELDKFLDNMDNPDVFRTARDEINQKDVKLSEEEIDIIRRIHGGDIPDANYNPYEDTVEWFTSQTMVTPLSGAMPSKRGFIPSKWEHKRIMKIVRAIRQGRITRSKPKSTKPKYYDVWEKAEQLGEKIKTLEGSARRPRLPAPRAALPAHEESYHPPPEYLPTEKEKEQWENQIQDSNYRKRSFLPQDFGSLRAVPGYDRFIQERFQRCLDLYLAPRMMKKTTNLNAEELIPRLPDPRDLRPFPSAEALMYVGHTGRVRSISVDPTGLWLLSGSDDGTVRMWELVTGRCSGMWDLKEVVYMVSWNPNPDMCMFAAAVGGRVVLVTPTGICDDQKQLVSEEFVRAGFTNTGNDDEDDGSLPVSWDMPTSAEQASGIRVSVAMHKTVKSVAWHRRGDYMASLTAEEGGSSVLIHQVGKHKSQRPFRKLKGAVQAIKFHPTRPWFLVTTQRYVRIYNLMQQMLIKTLQPGVKWISSVDVHPQGDNVIVGSYDKKLSWFDLDLSVKPYKSIRYHKQAIRQVQFSRRFPLFATVSDDGTIQVYHGMVYQDLNQNPLIVPLKILRGHEIRNSLGVLDCVFHPIQPWLLSSGADGTIRLWT</sequence>
<feature type="compositionally biased region" description="Acidic residues" evidence="8">
    <location>
        <begin position="42"/>
        <end position="56"/>
    </location>
</feature>
<dbReference type="OrthoDB" id="5571054at2759"/>
<comment type="subcellular location">
    <subcellularLocation>
        <location evidence="6">Nucleus</location>
        <location evidence="6">Nucleolus</location>
    </subcellularLocation>
    <subcellularLocation>
        <location evidence="6">Nucleus</location>
        <location evidence="6">Nucleoplasm</location>
    </subcellularLocation>
</comment>
<dbReference type="Pfam" id="PF08145">
    <property type="entry name" value="BOP1NT"/>
    <property type="match status" value="1"/>
</dbReference>
<proteinExistence type="inferred from homology"/>
<dbReference type="EMBL" id="JANBTW010000028">
    <property type="protein sequence ID" value="KAJ2677824.1"/>
    <property type="molecule type" value="Genomic_DNA"/>
</dbReference>
<accession>A0A9W8G9S2</accession>
<feature type="domain" description="BOP1 N-terminal" evidence="9">
    <location>
        <begin position="230"/>
        <end position="495"/>
    </location>
</feature>
<evidence type="ECO:0000256" key="2">
    <source>
        <dbReference type="ARBA" id="ARBA00022552"/>
    </source>
</evidence>
<evidence type="ECO:0000256" key="4">
    <source>
        <dbReference type="ARBA" id="ARBA00022737"/>
    </source>
</evidence>
<evidence type="ECO:0000256" key="5">
    <source>
        <dbReference type="ARBA" id="ARBA00023242"/>
    </source>
</evidence>
<dbReference type="InterPro" id="IPR012953">
    <property type="entry name" value="BOP1_N_dom"/>
</dbReference>
<evidence type="ECO:0000256" key="7">
    <source>
        <dbReference type="PROSITE-ProRule" id="PRU00221"/>
    </source>
</evidence>
<comment type="function">
    <text evidence="6">Component of the NOP7 complex, which is required for maturation of the 25S and 5.8S ribosomal RNAs and formation of the 60S ribosome.</text>
</comment>
<evidence type="ECO:0000256" key="1">
    <source>
        <dbReference type="ARBA" id="ARBA00022517"/>
    </source>
</evidence>
<dbReference type="GO" id="GO:0070545">
    <property type="term" value="C:PeBoW complex"/>
    <property type="evidence" value="ECO:0007669"/>
    <property type="project" value="TreeGrafter"/>
</dbReference>
<evidence type="ECO:0000313" key="11">
    <source>
        <dbReference type="Proteomes" id="UP001151518"/>
    </source>
</evidence>
<keyword evidence="1 6" id="KW-0690">Ribosome biogenesis</keyword>
<dbReference type="SMART" id="SM01035">
    <property type="entry name" value="BOP1NT"/>
    <property type="match status" value="1"/>
</dbReference>
<feature type="compositionally biased region" description="Polar residues" evidence="8">
    <location>
        <begin position="131"/>
        <end position="141"/>
    </location>
</feature>
<dbReference type="GO" id="GO:0000466">
    <property type="term" value="P:maturation of 5.8S rRNA from tricistronic rRNA transcript (SSU-rRNA, 5.8S rRNA, LSU-rRNA)"/>
    <property type="evidence" value="ECO:0007669"/>
    <property type="project" value="UniProtKB-UniRule"/>
</dbReference>
<dbReference type="InterPro" id="IPR015943">
    <property type="entry name" value="WD40/YVTN_repeat-like_dom_sf"/>
</dbReference>
<comment type="subunit">
    <text evidence="6">Component of the NOP7 complex, composed of ERB1, NOP7 and YTM1. Within the NOP7 complex ERB1 appears to interact directly with NOP7 and YTM1. The NOP7 complex also associates with the 66S pre-ribosome.</text>
</comment>
<dbReference type="PROSITE" id="PS50294">
    <property type="entry name" value="WD_REPEATS_REGION"/>
    <property type="match status" value="2"/>
</dbReference>
<evidence type="ECO:0000313" key="10">
    <source>
        <dbReference type="EMBL" id="KAJ2677824.1"/>
    </source>
</evidence>
<dbReference type="Gene3D" id="2.130.10.10">
    <property type="entry name" value="YVTN repeat-like/Quinoprotein amine dehydrogenase"/>
    <property type="match status" value="1"/>
</dbReference>
<feature type="compositionally biased region" description="Acidic residues" evidence="8">
    <location>
        <begin position="71"/>
        <end position="96"/>
    </location>
</feature>
<evidence type="ECO:0000256" key="3">
    <source>
        <dbReference type="ARBA" id="ARBA00022574"/>
    </source>
</evidence>
<dbReference type="PROSITE" id="PS00678">
    <property type="entry name" value="WD_REPEATS_1"/>
    <property type="match status" value="1"/>
</dbReference>
<comment type="caution">
    <text evidence="10">The sequence shown here is derived from an EMBL/GenBank/DDBJ whole genome shotgun (WGS) entry which is preliminary data.</text>
</comment>
<dbReference type="GO" id="GO:0043021">
    <property type="term" value="F:ribonucleoprotein complex binding"/>
    <property type="evidence" value="ECO:0007669"/>
    <property type="project" value="UniProtKB-UniRule"/>
</dbReference>